<keyword evidence="12" id="KW-0012">Acyltransferase</keyword>
<dbReference type="SMART" id="SM00563">
    <property type="entry name" value="PlsC"/>
    <property type="match status" value="1"/>
</dbReference>
<keyword evidence="7" id="KW-1133">Transmembrane helix</keyword>
<feature type="domain" description="Phospholipid/glycerol acyltransferase" evidence="14">
    <location>
        <begin position="48"/>
        <end position="159"/>
    </location>
</feature>
<accession>A0A443SL77</accession>
<dbReference type="InterPro" id="IPR002123">
    <property type="entry name" value="Plipid/glycerol_acylTrfase"/>
</dbReference>
<keyword evidence="8" id="KW-0443">Lipid metabolism</keyword>
<proteinExistence type="inferred from homology"/>
<comment type="pathway">
    <text evidence="2">Lipid metabolism.</text>
</comment>
<dbReference type="GO" id="GO:0016020">
    <property type="term" value="C:membrane"/>
    <property type="evidence" value="ECO:0007669"/>
    <property type="project" value="UniProtKB-SubCell"/>
</dbReference>
<dbReference type="EMBL" id="NCKV01001465">
    <property type="protein sequence ID" value="RWS28298.1"/>
    <property type="molecule type" value="Genomic_DNA"/>
</dbReference>
<evidence type="ECO:0000256" key="4">
    <source>
        <dbReference type="ARBA" id="ARBA00022516"/>
    </source>
</evidence>
<evidence type="ECO:0000256" key="10">
    <source>
        <dbReference type="ARBA" id="ARBA00023209"/>
    </source>
</evidence>
<name>A0A443SL77_9ACAR</name>
<evidence type="ECO:0000256" key="1">
    <source>
        <dbReference type="ARBA" id="ARBA00004370"/>
    </source>
</evidence>
<dbReference type="OrthoDB" id="272512at2759"/>
<evidence type="ECO:0000256" key="12">
    <source>
        <dbReference type="ARBA" id="ARBA00023315"/>
    </source>
</evidence>
<dbReference type="Proteomes" id="UP000288716">
    <property type="component" value="Unassembled WGS sequence"/>
</dbReference>
<dbReference type="GO" id="GO:0008374">
    <property type="term" value="F:O-acyltransferase activity"/>
    <property type="evidence" value="ECO:0007669"/>
    <property type="project" value="InterPro"/>
</dbReference>
<keyword evidence="5" id="KW-0808">Transferase</keyword>
<keyword evidence="4" id="KW-0444">Lipid biosynthesis</keyword>
<evidence type="ECO:0000256" key="13">
    <source>
        <dbReference type="ARBA" id="ARBA00025707"/>
    </source>
</evidence>
<protein>
    <recommendedName>
        <fullName evidence="14">Phospholipid/glycerol acyltransferase domain-containing protein</fullName>
    </recommendedName>
</protein>
<evidence type="ECO:0000256" key="11">
    <source>
        <dbReference type="ARBA" id="ARBA00023264"/>
    </source>
</evidence>
<comment type="similarity">
    <text evidence="3">Belongs to the 1-acyl-sn-glycerol-3-phosphate acyltransferase family.</text>
</comment>
<dbReference type="SUPFAM" id="SSF69593">
    <property type="entry name" value="Glycerol-3-phosphate (1)-acyltransferase"/>
    <property type="match status" value="1"/>
</dbReference>
<evidence type="ECO:0000313" key="16">
    <source>
        <dbReference type="Proteomes" id="UP000288716"/>
    </source>
</evidence>
<dbReference type="PANTHER" id="PTHR23063">
    <property type="entry name" value="PHOSPHOLIPID ACYLTRANSFERASE"/>
    <property type="match status" value="1"/>
</dbReference>
<dbReference type="VEuPathDB" id="VectorBase:LDEU003742"/>
<keyword evidence="9" id="KW-0472">Membrane</keyword>
<reference evidence="15 16" key="1">
    <citation type="journal article" date="2018" name="Gigascience">
        <title>Genomes of trombidid mites reveal novel predicted allergens and laterally-transferred genes associated with secondary metabolism.</title>
        <authorList>
            <person name="Dong X."/>
            <person name="Chaisiri K."/>
            <person name="Xia D."/>
            <person name="Armstrong S.D."/>
            <person name="Fang Y."/>
            <person name="Donnelly M.J."/>
            <person name="Kadowaki T."/>
            <person name="McGarry J.W."/>
            <person name="Darby A.C."/>
            <person name="Makepeace B.L."/>
        </authorList>
    </citation>
    <scope>NUCLEOTIDE SEQUENCE [LARGE SCALE GENOMIC DNA]</scope>
    <source>
        <strain evidence="15">UoL-UT</strain>
    </source>
</reference>
<dbReference type="GO" id="GO:0008654">
    <property type="term" value="P:phospholipid biosynthetic process"/>
    <property type="evidence" value="ECO:0007669"/>
    <property type="project" value="UniProtKB-KW"/>
</dbReference>
<evidence type="ECO:0000256" key="9">
    <source>
        <dbReference type="ARBA" id="ARBA00023136"/>
    </source>
</evidence>
<evidence type="ECO:0000256" key="5">
    <source>
        <dbReference type="ARBA" id="ARBA00022679"/>
    </source>
</evidence>
<dbReference type="STRING" id="299467.A0A443SL77"/>
<evidence type="ECO:0000259" key="14">
    <source>
        <dbReference type="SMART" id="SM00563"/>
    </source>
</evidence>
<dbReference type="PANTHER" id="PTHR23063:SF52">
    <property type="entry name" value="LYSOPHOSPHATIDYLCHOLINE ACYLTRANSFERASE"/>
    <property type="match status" value="1"/>
</dbReference>
<gene>
    <name evidence="15" type="ORF">B4U80_01414</name>
</gene>
<keyword evidence="11" id="KW-1208">Phospholipid metabolism</keyword>
<evidence type="ECO:0000256" key="7">
    <source>
        <dbReference type="ARBA" id="ARBA00022989"/>
    </source>
</evidence>
<dbReference type="InterPro" id="IPR045252">
    <property type="entry name" value="LPCAT1-like"/>
</dbReference>
<dbReference type="CDD" id="cd07991">
    <property type="entry name" value="LPLAT_LPCAT1-like"/>
    <property type="match status" value="1"/>
</dbReference>
<evidence type="ECO:0000256" key="2">
    <source>
        <dbReference type="ARBA" id="ARBA00005189"/>
    </source>
</evidence>
<comment type="caution">
    <text evidence="15">The sequence shown here is derived from an EMBL/GenBank/DDBJ whole genome shotgun (WGS) entry which is preliminary data.</text>
</comment>
<keyword evidence="10" id="KW-0594">Phospholipid biosynthesis</keyword>
<organism evidence="15 16">
    <name type="scientific">Leptotrombidium deliense</name>
    <dbReference type="NCBI Taxonomy" id="299467"/>
    <lineage>
        <taxon>Eukaryota</taxon>
        <taxon>Metazoa</taxon>
        <taxon>Ecdysozoa</taxon>
        <taxon>Arthropoda</taxon>
        <taxon>Chelicerata</taxon>
        <taxon>Arachnida</taxon>
        <taxon>Acari</taxon>
        <taxon>Acariformes</taxon>
        <taxon>Trombidiformes</taxon>
        <taxon>Prostigmata</taxon>
        <taxon>Anystina</taxon>
        <taxon>Parasitengona</taxon>
        <taxon>Trombiculoidea</taxon>
        <taxon>Trombiculidae</taxon>
        <taxon>Leptotrombidium</taxon>
    </lineage>
</organism>
<comment type="subcellular location">
    <subcellularLocation>
        <location evidence="1">Membrane</location>
    </subcellularLocation>
</comment>
<dbReference type="GO" id="GO:0042171">
    <property type="term" value="F:lysophosphatidic acid acyltransferase activity"/>
    <property type="evidence" value="ECO:0007669"/>
    <property type="project" value="TreeGrafter"/>
</dbReference>
<comment type="pathway">
    <text evidence="13">Phospholipid metabolism.</text>
</comment>
<evidence type="ECO:0000313" key="15">
    <source>
        <dbReference type="EMBL" id="RWS28298.1"/>
    </source>
</evidence>
<dbReference type="AlphaFoldDB" id="A0A443SL77"/>
<dbReference type="GO" id="GO:0005783">
    <property type="term" value="C:endoplasmic reticulum"/>
    <property type="evidence" value="ECO:0007669"/>
    <property type="project" value="TreeGrafter"/>
</dbReference>
<evidence type="ECO:0000256" key="8">
    <source>
        <dbReference type="ARBA" id="ARBA00023098"/>
    </source>
</evidence>
<dbReference type="Pfam" id="PF01553">
    <property type="entry name" value="Acyltransferase"/>
    <property type="match status" value="1"/>
</dbReference>
<evidence type="ECO:0000256" key="6">
    <source>
        <dbReference type="ARBA" id="ARBA00022692"/>
    </source>
</evidence>
<keyword evidence="16" id="KW-1185">Reference proteome</keyword>
<sequence length="246" mass="28065">MDKLSVNPYVCLNRFTVIDYIKFILGTPLVVIRTNTTNDNNKNIKAPIIILLPHTSIFDLLAVAYFREVTCVARDQRVLETDFMRMQTAIARLGNPILVKREEAASRQKVIEKIKERAKTEQVLILPEGTCSNTKVVLQFKSGAFKPGLAVQPYIIEYNCDDCCLKGIDHTSWVREGTPLLLSMWITACKLWTSMSITKLPVYVPNESEKEDVVLYASNVQKFISTLTGLRFAHYSYDDNKFLGFW</sequence>
<evidence type="ECO:0000256" key="3">
    <source>
        <dbReference type="ARBA" id="ARBA00008655"/>
    </source>
</evidence>
<keyword evidence="6" id="KW-0812">Transmembrane</keyword>